<feature type="non-terminal residue" evidence="1">
    <location>
        <position position="202"/>
    </location>
</feature>
<evidence type="ECO:0000313" key="1">
    <source>
        <dbReference type="EMBL" id="GAF73754.1"/>
    </source>
</evidence>
<dbReference type="AlphaFoldDB" id="X0RY58"/>
<name>X0RY58_9ZZZZ</name>
<sequence>MLGNGTSKDNNHFGDTYIRNGSLFVDEDAFIGGDLELDGTLVFNGDVSINPPGCLDTDCINSVSNAGITVSDDIDVASNGNNILITNKLNSVNTSNTGVRINNSYTLPVDALSANVGDVLSLITPAPLATVAFTTPSTATGRIVQNFFQMTNPRTSYNPTAYNPLYVNSNGSDIINTADIAVGGSVRFRTKGYLYNGNSGVT</sequence>
<reference evidence="1" key="1">
    <citation type="journal article" date="2014" name="Front. Microbiol.">
        <title>High frequency of phylogenetically diverse reductive dehalogenase-homologous genes in deep subseafloor sedimentary metagenomes.</title>
        <authorList>
            <person name="Kawai M."/>
            <person name="Futagami T."/>
            <person name="Toyoda A."/>
            <person name="Takaki Y."/>
            <person name="Nishi S."/>
            <person name="Hori S."/>
            <person name="Arai W."/>
            <person name="Tsubouchi T."/>
            <person name="Morono Y."/>
            <person name="Uchiyama I."/>
            <person name="Ito T."/>
            <person name="Fujiyama A."/>
            <person name="Inagaki F."/>
            <person name="Takami H."/>
        </authorList>
    </citation>
    <scope>NUCLEOTIDE SEQUENCE</scope>
    <source>
        <strain evidence="1">Expedition CK06-06</strain>
    </source>
</reference>
<comment type="caution">
    <text evidence="1">The sequence shown here is derived from an EMBL/GenBank/DDBJ whole genome shotgun (WGS) entry which is preliminary data.</text>
</comment>
<accession>X0RY58</accession>
<gene>
    <name evidence="1" type="ORF">S01H1_08086</name>
</gene>
<proteinExistence type="predicted"/>
<dbReference type="EMBL" id="BARS01004148">
    <property type="protein sequence ID" value="GAF73754.1"/>
    <property type="molecule type" value="Genomic_DNA"/>
</dbReference>
<protein>
    <submittedName>
        <fullName evidence="1">Uncharacterized protein</fullName>
    </submittedName>
</protein>
<organism evidence="1">
    <name type="scientific">marine sediment metagenome</name>
    <dbReference type="NCBI Taxonomy" id="412755"/>
    <lineage>
        <taxon>unclassified sequences</taxon>
        <taxon>metagenomes</taxon>
        <taxon>ecological metagenomes</taxon>
    </lineage>
</organism>